<dbReference type="CDD" id="cd05382">
    <property type="entry name" value="CAP_GAPR1-like"/>
    <property type="match status" value="1"/>
</dbReference>
<dbReference type="SMART" id="SM00198">
    <property type="entry name" value="SCP"/>
    <property type="match status" value="1"/>
</dbReference>
<dbReference type="RefSeq" id="WP_190350558.1">
    <property type="nucleotide sequence ID" value="NZ_JACJPY010000021.1"/>
</dbReference>
<dbReference type="SUPFAM" id="SSF55797">
    <property type="entry name" value="PR-1-like"/>
    <property type="match status" value="1"/>
</dbReference>
<dbReference type="InterPro" id="IPR014044">
    <property type="entry name" value="CAP_dom"/>
</dbReference>
<dbReference type="EMBL" id="JACJPY010000021">
    <property type="protein sequence ID" value="MBD2150190.1"/>
    <property type="molecule type" value="Genomic_DNA"/>
</dbReference>
<dbReference type="FunFam" id="3.40.33.10:FF:000002">
    <property type="entry name" value="Golgi-associated plant pathogenesis-related protein 1"/>
    <property type="match status" value="1"/>
</dbReference>
<dbReference type="InterPro" id="IPR035940">
    <property type="entry name" value="CAP_sf"/>
</dbReference>
<reference evidence="2" key="2">
    <citation type="submission" date="2020-08" db="EMBL/GenBank/DDBJ databases">
        <authorList>
            <person name="Chen M."/>
            <person name="Teng W."/>
            <person name="Zhao L."/>
            <person name="Hu C."/>
            <person name="Zhou Y."/>
            <person name="Han B."/>
            <person name="Song L."/>
            <person name="Shu W."/>
        </authorList>
    </citation>
    <scope>NUCLEOTIDE SEQUENCE</scope>
    <source>
        <strain evidence="2">FACHB-1277</strain>
    </source>
</reference>
<proteinExistence type="predicted"/>
<dbReference type="Proteomes" id="UP000631421">
    <property type="component" value="Unassembled WGS sequence"/>
</dbReference>
<dbReference type="InterPro" id="IPR018244">
    <property type="entry name" value="Allrgn_V5/Tpx1_CS"/>
</dbReference>
<dbReference type="InterPro" id="IPR034113">
    <property type="entry name" value="SCP_GAPR1-like"/>
</dbReference>
<comment type="caution">
    <text evidence="2">The sequence shown here is derived from an EMBL/GenBank/DDBJ whole genome shotgun (WGS) entry which is preliminary data.</text>
</comment>
<dbReference type="Pfam" id="PF00188">
    <property type="entry name" value="CAP"/>
    <property type="match status" value="1"/>
</dbReference>
<dbReference type="PROSITE" id="PS01010">
    <property type="entry name" value="CRISP_2"/>
    <property type="match status" value="1"/>
</dbReference>
<dbReference type="PANTHER" id="PTHR10334">
    <property type="entry name" value="CYSTEINE-RICH SECRETORY PROTEIN-RELATED"/>
    <property type="match status" value="1"/>
</dbReference>
<dbReference type="PROSITE" id="PS01009">
    <property type="entry name" value="CRISP_1"/>
    <property type="match status" value="1"/>
</dbReference>
<gene>
    <name evidence="2" type="ORF">H6F44_08675</name>
</gene>
<evidence type="ECO:0000259" key="1">
    <source>
        <dbReference type="SMART" id="SM00198"/>
    </source>
</evidence>
<name>A0A926UUC9_9CYAN</name>
<dbReference type="Gene3D" id="3.40.33.10">
    <property type="entry name" value="CAP"/>
    <property type="match status" value="1"/>
</dbReference>
<protein>
    <submittedName>
        <fullName evidence="2">Secretion protein</fullName>
    </submittedName>
</protein>
<dbReference type="AlphaFoldDB" id="A0A926UUC9"/>
<evidence type="ECO:0000313" key="3">
    <source>
        <dbReference type="Proteomes" id="UP000631421"/>
    </source>
</evidence>
<dbReference type="PRINTS" id="PR00837">
    <property type="entry name" value="V5TPXLIKE"/>
</dbReference>
<dbReference type="InterPro" id="IPR001283">
    <property type="entry name" value="CRISP-related"/>
</dbReference>
<organism evidence="2 3">
    <name type="scientific">Pseudanabaena cinerea FACHB-1277</name>
    <dbReference type="NCBI Taxonomy" id="2949581"/>
    <lineage>
        <taxon>Bacteria</taxon>
        <taxon>Bacillati</taxon>
        <taxon>Cyanobacteriota</taxon>
        <taxon>Cyanophyceae</taxon>
        <taxon>Pseudanabaenales</taxon>
        <taxon>Pseudanabaenaceae</taxon>
        <taxon>Pseudanabaena</taxon>
        <taxon>Pseudanabaena cinerea</taxon>
    </lineage>
</organism>
<feature type="domain" description="SCP" evidence="1">
    <location>
        <begin position="8"/>
        <end position="155"/>
    </location>
</feature>
<sequence>MTAIALTVLRNEILARHNSYRATHHSPNMVMQSNIDMTAQQWAEYLAANALFQHSTATQRHNAGENIYVYYTTATTVSEVQLATEAVKSWYNEVKDYNYAIPQFASNTGHFTQVVWKASVELGSGAAAGKKVINGITYNAFYVVCQYAPAGNLVGAFATNVLKP</sequence>
<reference evidence="2" key="1">
    <citation type="journal article" date="2015" name="ISME J.">
        <title>Draft Genome Sequence of Streptomyces incarnatus NRRL8089, which Produces the Nucleoside Antibiotic Sinefungin.</title>
        <authorList>
            <person name="Oshima K."/>
            <person name="Hattori M."/>
            <person name="Shimizu H."/>
            <person name="Fukuda K."/>
            <person name="Nemoto M."/>
            <person name="Inagaki K."/>
            <person name="Tamura T."/>
        </authorList>
    </citation>
    <scope>NUCLEOTIDE SEQUENCE</scope>
    <source>
        <strain evidence="2">FACHB-1277</strain>
    </source>
</reference>
<keyword evidence="3" id="KW-1185">Reference proteome</keyword>
<dbReference type="GO" id="GO:0005576">
    <property type="term" value="C:extracellular region"/>
    <property type="evidence" value="ECO:0007669"/>
    <property type="project" value="InterPro"/>
</dbReference>
<accession>A0A926UUC9</accession>
<evidence type="ECO:0000313" key="2">
    <source>
        <dbReference type="EMBL" id="MBD2150190.1"/>
    </source>
</evidence>